<name>A0A3M6X4C2_HORWE</name>
<accession>A0A3M6X4C2</accession>
<dbReference type="OrthoDB" id="3642669at2759"/>
<protein>
    <submittedName>
        <fullName evidence="1">Uncharacterized protein</fullName>
    </submittedName>
</protein>
<evidence type="ECO:0000313" key="2">
    <source>
        <dbReference type="Proteomes" id="UP000271337"/>
    </source>
</evidence>
<dbReference type="AlphaFoldDB" id="A0A3M6X4C2"/>
<dbReference type="EMBL" id="QWIL01003583">
    <property type="protein sequence ID" value="RMX85774.1"/>
    <property type="molecule type" value="Genomic_DNA"/>
</dbReference>
<sequence length="371" mass="42992">MIDDPRNRANIAQSIERRALFHLQNLVDSTYNFTGVPFPDALSSWLATRGVPRTPQDRLIDLWTFAEIWLSQHPPLPDETGRQDRWMLLYGTRKAASALLGVHLRLHFPEVYDKSEFEGRYGGWRDEQNLFWIYLDGFGPQVKRAYGWNDEMPQLVEHCGLLELTQPSQATRHQITCPLRLDTICEFIRRDRWHSKCLCQNFHAGTAVPRDEPGPTTLDRVRSQYVPRKGVSHSRLRKFDVLEEAAIRDNGREYPDQPFLIVAVGSCIPKMELQELIQNHLIDRTLLFENLGVAKNILKQKIFRQRREVSSIKIALLVMFEAFRKGGSVPYPRVKAFLSWQEDQDPAVLDPCLQSFNEIDFRAVKDDSPSH</sequence>
<reference evidence="1 2" key="1">
    <citation type="journal article" date="2018" name="BMC Genomics">
        <title>Genomic evidence for intraspecific hybridization in a clonal and extremely halotolerant yeast.</title>
        <authorList>
            <person name="Gostincar C."/>
            <person name="Stajich J.E."/>
            <person name="Zupancic J."/>
            <person name="Zalar P."/>
            <person name="Gunde-Cimerman N."/>
        </authorList>
    </citation>
    <scope>NUCLEOTIDE SEQUENCE [LARGE SCALE GENOMIC DNA]</scope>
    <source>
        <strain evidence="1 2">EXF-6669</strain>
    </source>
</reference>
<evidence type="ECO:0000313" key="1">
    <source>
        <dbReference type="EMBL" id="RMX85774.1"/>
    </source>
</evidence>
<comment type="caution">
    <text evidence="1">The sequence shown here is derived from an EMBL/GenBank/DDBJ whole genome shotgun (WGS) entry which is preliminary data.</text>
</comment>
<organism evidence="1 2">
    <name type="scientific">Hortaea werneckii</name>
    <name type="common">Black yeast</name>
    <name type="synonym">Cladosporium werneckii</name>
    <dbReference type="NCBI Taxonomy" id="91943"/>
    <lineage>
        <taxon>Eukaryota</taxon>
        <taxon>Fungi</taxon>
        <taxon>Dikarya</taxon>
        <taxon>Ascomycota</taxon>
        <taxon>Pezizomycotina</taxon>
        <taxon>Dothideomycetes</taxon>
        <taxon>Dothideomycetidae</taxon>
        <taxon>Mycosphaerellales</taxon>
        <taxon>Teratosphaeriaceae</taxon>
        <taxon>Hortaea</taxon>
    </lineage>
</organism>
<dbReference type="Proteomes" id="UP000271337">
    <property type="component" value="Unassembled WGS sequence"/>
</dbReference>
<proteinExistence type="predicted"/>
<gene>
    <name evidence="1" type="ORF">D0867_15841</name>
</gene>